<protein>
    <recommendedName>
        <fullName evidence="4">Protoheme IX farnesyltransferase</fullName>
    </recommendedName>
</protein>
<evidence type="ECO:0008006" key="4">
    <source>
        <dbReference type="Google" id="ProtNLM"/>
    </source>
</evidence>
<feature type="transmembrane region" description="Helical" evidence="1">
    <location>
        <begin position="20"/>
        <end position="40"/>
    </location>
</feature>
<dbReference type="AlphaFoldDB" id="A0A9X1NQB8"/>
<keyword evidence="1" id="KW-0472">Membrane</keyword>
<dbReference type="EMBL" id="JAJOZR010000004">
    <property type="protein sequence ID" value="MCD7108945.1"/>
    <property type="molecule type" value="Genomic_DNA"/>
</dbReference>
<organism evidence="2 3">
    <name type="scientific">Rhizobium quercicola</name>
    <dbReference type="NCBI Taxonomy" id="2901226"/>
    <lineage>
        <taxon>Bacteria</taxon>
        <taxon>Pseudomonadati</taxon>
        <taxon>Pseudomonadota</taxon>
        <taxon>Alphaproteobacteria</taxon>
        <taxon>Hyphomicrobiales</taxon>
        <taxon>Rhizobiaceae</taxon>
        <taxon>Rhizobium/Agrobacterium group</taxon>
        <taxon>Rhizobium</taxon>
    </lineage>
</organism>
<accession>A0A9X1NQB8</accession>
<keyword evidence="1" id="KW-0812">Transmembrane</keyword>
<keyword evidence="3" id="KW-1185">Reference proteome</keyword>
<dbReference type="RefSeq" id="WP_062594630.1">
    <property type="nucleotide sequence ID" value="NZ_JAJOZR010000004.1"/>
</dbReference>
<keyword evidence="1" id="KW-1133">Transmembrane helix</keyword>
<gene>
    <name evidence="2" type="ORF">LRX75_07810</name>
</gene>
<sequence>MDLVTLTPAQKRARRGRNIALGLVLFGLVALFYVVTLVKFSNGLAQ</sequence>
<evidence type="ECO:0000313" key="3">
    <source>
        <dbReference type="Proteomes" id="UP001139089"/>
    </source>
</evidence>
<reference evidence="2" key="1">
    <citation type="submission" date="2021-12" db="EMBL/GenBank/DDBJ databases">
        <authorList>
            <person name="Li Y."/>
        </authorList>
    </citation>
    <scope>NUCLEOTIDE SEQUENCE</scope>
    <source>
        <strain evidence="2">DKSPLA3</strain>
    </source>
</reference>
<name>A0A9X1NQB8_9HYPH</name>
<evidence type="ECO:0000313" key="2">
    <source>
        <dbReference type="EMBL" id="MCD7108945.1"/>
    </source>
</evidence>
<evidence type="ECO:0000256" key="1">
    <source>
        <dbReference type="SAM" id="Phobius"/>
    </source>
</evidence>
<dbReference type="Proteomes" id="UP001139089">
    <property type="component" value="Unassembled WGS sequence"/>
</dbReference>
<proteinExistence type="predicted"/>
<comment type="caution">
    <text evidence="2">The sequence shown here is derived from an EMBL/GenBank/DDBJ whole genome shotgun (WGS) entry which is preliminary data.</text>
</comment>